<protein>
    <submittedName>
        <fullName evidence="6">Response regulator containing CheY-like receiver domain and AraC-type DNA-binding domain</fullName>
    </submittedName>
</protein>
<proteinExistence type="predicted"/>
<keyword evidence="1" id="KW-0805">Transcription regulation</keyword>
<dbReference type="KEGG" id="sgp:SpiGrapes_1793"/>
<keyword evidence="7" id="KW-1185">Reference proteome</keyword>
<organism evidence="6 7">
    <name type="scientific">Sphaerochaeta pleomorpha (strain ATCC BAA-1885 / DSM 22778 / Grapes)</name>
    <dbReference type="NCBI Taxonomy" id="158190"/>
    <lineage>
        <taxon>Bacteria</taxon>
        <taxon>Pseudomonadati</taxon>
        <taxon>Spirochaetota</taxon>
        <taxon>Spirochaetia</taxon>
        <taxon>Spirochaetales</taxon>
        <taxon>Sphaerochaetaceae</taxon>
        <taxon>Sphaerochaeta</taxon>
    </lineage>
</organism>
<feature type="transmembrane region" description="Helical" evidence="4">
    <location>
        <begin position="16"/>
        <end position="38"/>
    </location>
</feature>
<dbReference type="EMBL" id="CP003155">
    <property type="protein sequence ID" value="AEV29589.1"/>
    <property type="molecule type" value="Genomic_DNA"/>
</dbReference>
<feature type="domain" description="HTH araC/xylS-type" evidence="5">
    <location>
        <begin position="637"/>
        <end position="735"/>
    </location>
</feature>
<feature type="transmembrane region" description="Helical" evidence="4">
    <location>
        <begin position="296"/>
        <end position="315"/>
    </location>
</feature>
<name>G8QXM6_SPHPG</name>
<evidence type="ECO:0000256" key="3">
    <source>
        <dbReference type="ARBA" id="ARBA00023163"/>
    </source>
</evidence>
<reference evidence="6 7" key="1">
    <citation type="submission" date="2011-11" db="EMBL/GenBank/DDBJ databases">
        <title>Complete sequence of Spirochaeta sp. grapes.</title>
        <authorList>
            <consortium name="US DOE Joint Genome Institute"/>
            <person name="Lucas S."/>
            <person name="Han J."/>
            <person name="Lapidus A."/>
            <person name="Cheng J.-F."/>
            <person name="Goodwin L."/>
            <person name="Pitluck S."/>
            <person name="Peters L."/>
            <person name="Ovchinnikova G."/>
            <person name="Munk A.C."/>
            <person name="Detter J.C."/>
            <person name="Han C."/>
            <person name="Tapia R."/>
            <person name="Land M."/>
            <person name="Hauser L."/>
            <person name="Kyrpides N."/>
            <person name="Ivanova N."/>
            <person name="Pagani I."/>
            <person name="Ritalahtilisa K."/>
            <person name="Loeffler F."/>
            <person name="Woyke T."/>
        </authorList>
    </citation>
    <scope>NUCLEOTIDE SEQUENCE [LARGE SCALE GENOMIC DNA]</scope>
    <source>
        <strain evidence="7">ATCC BAA-1885 / DSM 22778 / Grapes</strain>
    </source>
</reference>
<keyword evidence="3" id="KW-0804">Transcription</keyword>
<dbReference type="GO" id="GO:0003700">
    <property type="term" value="F:DNA-binding transcription factor activity"/>
    <property type="evidence" value="ECO:0007669"/>
    <property type="project" value="InterPro"/>
</dbReference>
<dbReference type="PROSITE" id="PS01124">
    <property type="entry name" value="HTH_ARAC_FAMILY_2"/>
    <property type="match status" value="1"/>
</dbReference>
<dbReference type="HOGENOM" id="CLU_374238_0_0_12"/>
<dbReference type="STRING" id="158190.SpiGrapes_1793"/>
<evidence type="ECO:0000256" key="4">
    <source>
        <dbReference type="SAM" id="Phobius"/>
    </source>
</evidence>
<dbReference type="PANTHER" id="PTHR43280:SF2">
    <property type="entry name" value="HTH-TYPE TRANSCRIPTIONAL REGULATOR EXSA"/>
    <property type="match status" value="1"/>
</dbReference>
<dbReference type="InterPro" id="IPR018060">
    <property type="entry name" value="HTH_AraC"/>
</dbReference>
<dbReference type="InterPro" id="IPR009057">
    <property type="entry name" value="Homeodomain-like_sf"/>
</dbReference>
<keyword evidence="4" id="KW-0812">Transmembrane</keyword>
<evidence type="ECO:0000256" key="1">
    <source>
        <dbReference type="ARBA" id="ARBA00023015"/>
    </source>
</evidence>
<dbReference type="OrthoDB" id="368621at2"/>
<evidence type="ECO:0000313" key="7">
    <source>
        <dbReference type="Proteomes" id="UP000005632"/>
    </source>
</evidence>
<dbReference type="Proteomes" id="UP000005632">
    <property type="component" value="Chromosome"/>
</dbReference>
<dbReference type="InterPro" id="IPR018062">
    <property type="entry name" value="HTH_AraC-typ_CS"/>
</dbReference>
<evidence type="ECO:0000256" key="2">
    <source>
        <dbReference type="ARBA" id="ARBA00023125"/>
    </source>
</evidence>
<gene>
    <name evidence="6" type="ordered locus">SpiGrapes_1793</name>
</gene>
<evidence type="ECO:0000259" key="5">
    <source>
        <dbReference type="PROSITE" id="PS01124"/>
    </source>
</evidence>
<dbReference type="SUPFAM" id="SSF46689">
    <property type="entry name" value="Homeodomain-like"/>
    <property type="match status" value="1"/>
</dbReference>
<dbReference type="AlphaFoldDB" id="G8QXM6"/>
<keyword evidence="4" id="KW-1133">Transmembrane helix</keyword>
<dbReference type="PROSITE" id="PS00041">
    <property type="entry name" value="HTH_ARAC_FAMILY_1"/>
    <property type="match status" value="1"/>
</dbReference>
<dbReference type="SMART" id="SM00342">
    <property type="entry name" value="HTH_ARAC"/>
    <property type="match status" value="1"/>
</dbReference>
<sequence length="742" mass="84881">MGKHFSNTQSIEVKWFISYMAVFLIPLFVFVFISMYYVSMLKGEIQYYNTLSVGQVQIYWDGLMQQASSISEDLANSPPVSNVLKSENRESLESYDLFLAQQAMAKIISGHEKLEEVILYIPSFDLAIGSNSYADSHLFYNAYLQGASMSYEEYNTLIMKKYISPLFLDFSVVTQGGGVAKKTLMIKPLRLIPRGQVYSNVVFLLDRERMHTETTRNIVVFDRNRLDVIYYNNTVPFGLSDVASYVDSNKENVFDKEVEGESYMFATANSDIQNWTYMIYADKETFLAKAVLIQKTFFICLLFCFVTGIAFVLTLTRKSYKRVDTVLRIFEDKPFEGKGDELSYIGDSIVRIQNEKKEKGQFLQSQLILSLVEKQHNQKVPDKNLMASNGIDFSSTYFFVLVCRENEVSEETAKAIIALFKDQGMSCFCFRPGSYTGFLLNVPEKNIEEEYGLISSVMLAVQTHHSLHLYSSDLHYTPLYLSRALTQAQDVLSFTLRSPKTPEPVFYRDMIKMVRGRSFEYSIEVELAIANALKIGDEKSVLETISSVIEVNIEKEITPQVLRFLMLNIAGTVIKVFSRLDEKLFSSYPEINLHPILQNTSIDQVKEDLEEVIHQICEVVSRNVVSVQDQRDLALYNLVVAYIEEHFCDKNMSVSSIADEMNLSAVNLSRLFKKYNRQLISDYINSARIVYAKRLLKEDGNLDIVAEKCGFGSLRTFMRVFKSEEAMTPGNYKDLIKSGKEV</sequence>
<keyword evidence="4" id="KW-0472">Membrane</keyword>
<evidence type="ECO:0000313" key="6">
    <source>
        <dbReference type="EMBL" id="AEV29589.1"/>
    </source>
</evidence>
<dbReference type="PANTHER" id="PTHR43280">
    <property type="entry name" value="ARAC-FAMILY TRANSCRIPTIONAL REGULATOR"/>
    <property type="match status" value="1"/>
</dbReference>
<accession>G8QXM6</accession>
<dbReference type="Pfam" id="PF12833">
    <property type="entry name" value="HTH_18"/>
    <property type="match status" value="1"/>
</dbReference>
<dbReference type="Gene3D" id="1.10.10.60">
    <property type="entry name" value="Homeodomain-like"/>
    <property type="match status" value="2"/>
</dbReference>
<dbReference type="GO" id="GO:0043565">
    <property type="term" value="F:sequence-specific DNA binding"/>
    <property type="evidence" value="ECO:0007669"/>
    <property type="project" value="InterPro"/>
</dbReference>
<dbReference type="eggNOG" id="COG2207">
    <property type="taxonomic scope" value="Bacteria"/>
</dbReference>
<keyword evidence="2 6" id="KW-0238">DNA-binding</keyword>